<dbReference type="Gene3D" id="3.20.20.70">
    <property type="entry name" value="Aldolase class I"/>
    <property type="match status" value="2"/>
</dbReference>
<dbReference type="AlphaFoldDB" id="A0A2T0GWL4"/>
<name>A0A2T0GWL4_ACTMO</name>
<gene>
    <name evidence="3" type="ORF">CEP50_09890</name>
</gene>
<dbReference type="EMBL" id="PVSR01000013">
    <property type="protein sequence ID" value="PRW63501.1"/>
    <property type="molecule type" value="Genomic_DNA"/>
</dbReference>
<keyword evidence="3" id="KW-0560">Oxidoreductase</keyword>
<dbReference type="Pfam" id="PF21607">
    <property type="entry name" value="FabD_helical_ins"/>
    <property type="match status" value="1"/>
</dbReference>
<keyword evidence="3" id="KW-0223">Dioxygenase</keyword>
<dbReference type="InterPro" id="IPR049489">
    <property type="entry name" value="FabD-like_helical_ins"/>
</dbReference>
<dbReference type="InterPro" id="IPR014179">
    <property type="entry name" value="PfaD-like_TIM-barrel"/>
</dbReference>
<evidence type="ECO:0000313" key="3">
    <source>
        <dbReference type="EMBL" id="PRW63501.1"/>
    </source>
</evidence>
<dbReference type="GO" id="GO:0051213">
    <property type="term" value="F:dioxygenase activity"/>
    <property type="evidence" value="ECO:0007669"/>
    <property type="project" value="UniProtKB-KW"/>
</dbReference>
<sequence>MPDRTLLEHTNAGGDSTGSSAPSGAQFHPYGIASAVHQIRSPLSALCDRSGRRVGVLTSARESDNDAHVPSGTHLLGTLPPLYPEWLGDRSFCEAHGVRFPYIAGEMANGIATTRLVIEMVRAGMLAFFGAAGLGPATVERAIKTLHEELGPRGPWGVNLIHSPYEPALEDGVAEILLKWNVPRISASAFTALTPAVVRCAASGLRTDRQGEIQRPRKVFAKVSHPTVAERFLSPPPRDVLRTLVDREQLTPTEAELAGKIPVAEDITVEADSGGHTDNRPMSALLPSILAMRDSMTSSFGYTDPIRIGVAGGLGTPRGVASAFAMGAAYVLTGTINQASVESGLSEDGKSMLAEADLTDVTMAPAADMFEAGVQVQLLRRGTLFAARAKQLYDTYRAYNGLNEIPQAERTDLERRVLRSSLEEVWNEVVRFWHERDPAELRRAENDPKHAMALTFRWYLGNSSRWAIKGDQRRRSDYQIWCGPAMGAFNRWVSGSWLDPLRNRSVVQIARNLLEGAAVATRAHQIRTFGAPLPDSAGNYVPRRLVAGRNHT</sequence>
<dbReference type="SUPFAM" id="SSF51412">
    <property type="entry name" value="Inosine monophosphate dehydrogenase (IMPDH)"/>
    <property type="match status" value="1"/>
</dbReference>
<dbReference type="PANTHER" id="PTHR32332:SF20">
    <property type="entry name" value="2-NITROPROPANE DIOXYGENASE-LIKE PROTEIN"/>
    <property type="match status" value="1"/>
</dbReference>
<protein>
    <submittedName>
        <fullName evidence="3">2-nitropropane dioxygenase</fullName>
    </submittedName>
</protein>
<feature type="region of interest" description="Disordered" evidence="1">
    <location>
        <begin position="1"/>
        <end position="24"/>
    </location>
</feature>
<organism evidence="3 4">
    <name type="scientific">Actinopolyspora mortivallis</name>
    <dbReference type="NCBI Taxonomy" id="33906"/>
    <lineage>
        <taxon>Bacteria</taxon>
        <taxon>Bacillati</taxon>
        <taxon>Actinomycetota</taxon>
        <taxon>Actinomycetes</taxon>
        <taxon>Actinopolysporales</taxon>
        <taxon>Actinopolysporaceae</taxon>
        <taxon>Actinopolyspora</taxon>
    </lineage>
</organism>
<accession>A0A2T0GWL4</accession>
<evidence type="ECO:0000313" key="4">
    <source>
        <dbReference type="Proteomes" id="UP000239352"/>
    </source>
</evidence>
<feature type="domain" description="[Acyl-carrier-protein] S-malonyltransferase-like inserted helical" evidence="2">
    <location>
        <begin position="399"/>
        <end position="478"/>
    </location>
</feature>
<dbReference type="CDD" id="cd04742">
    <property type="entry name" value="NPD_FabD"/>
    <property type="match status" value="1"/>
</dbReference>
<dbReference type="InParanoid" id="A0A2T0GWL4"/>
<dbReference type="NCBIfam" id="TIGR02814">
    <property type="entry name" value="pfaD_fam"/>
    <property type="match status" value="1"/>
</dbReference>
<evidence type="ECO:0000256" key="1">
    <source>
        <dbReference type="SAM" id="MobiDB-lite"/>
    </source>
</evidence>
<comment type="caution">
    <text evidence="3">The sequence shown here is derived from an EMBL/GenBank/DDBJ whole genome shotgun (WGS) entry which is preliminary data.</text>
</comment>
<feature type="compositionally biased region" description="Polar residues" evidence="1">
    <location>
        <begin position="13"/>
        <end position="23"/>
    </location>
</feature>
<evidence type="ECO:0000259" key="2">
    <source>
        <dbReference type="Pfam" id="PF21607"/>
    </source>
</evidence>
<keyword evidence="4" id="KW-1185">Reference proteome</keyword>
<dbReference type="PANTHER" id="PTHR32332">
    <property type="entry name" value="2-NITROPROPANE DIOXYGENASE"/>
    <property type="match status" value="1"/>
</dbReference>
<dbReference type="RefSeq" id="WP_106113652.1">
    <property type="nucleotide sequence ID" value="NZ_PVSR01000013.1"/>
</dbReference>
<dbReference type="Proteomes" id="UP000239352">
    <property type="component" value="Unassembled WGS sequence"/>
</dbReference>
<reference evidence="3 4" key="1">
    <citation type="submission" date="2018-03" db="EMBL/GenBank/DDBJ databases">
        <title>Actinopolyspora mortivallis from Sahara, screening for active biomolecules.</title>
        <authorList>
            <person name="Selama O."/>
            <person name="Wellington E.M.H."/>
            <person name="Hacene H."/>
        </authorList>
    </citation>
    <scope>NUCLEOTIDE SEQUENCE [LARGE SCALE GENOMIC DNA]</scope>
    <source>
        <strain evidence="3 4">M5A</strain>
    </source>
</reference>
<proteinExistence type="predicted"/>
<dbReference type="InterPro" id="IPR013785">
    <property type="entry name" value="Aldolase_TIM"/>
</dbReference>